<dbReference type="PANTHER" id="PTHR16441:SF0">
    <property type="entry name" value="COILED-COIL DOMAIN-CONTAINING PROTEIN 93"/>
    <property type="match status" value="1"/>
</dbReference>
<evidence type="ECO:0000256" key="3">
    <source>
        <dbReference type="SAM" id="MobiDB-lite"/>
    </source>
</evidence>
<dbReference type="Pfam" id="PF09762">
    <property type="entry name" value="CCDC93_CC"/>
    <property type="match status" value="1"/>
</dbReference>
<keyword evidence="2" id="KW-0175">Coiled coil</keyword>
<protein>
    <recommendedName>
        <fullName evidence="1">Coiled-coil domain-containing protein 93</fullName>
    </recommendedName>
</protein>
<dbReference type="EMBL" id="CAXLJM020000031">
    <property type="protein sequence ID" value="CAL8098985.1"/>
    <property type="molecule type" value="Genomic_DNA"/>
</dbReference>
<dbReference type="InterPro" id="IPR039116">
    <property type="entry name" value="CCDC93"/>
</dbReference>
<accession>A0ABP1QD60</accession>
<organism evidence="5 6">
    <name type="scientific">Orchesella dallaii</name>
    <dbReference type="NCBI Taxonomy" id="48710"/>
    <lineage>
        <taxon>Eukaryota</taxon>
        <taxon>Metazoa</taxon>
        <taxon>Ecdysozoa</taxon>
        <taxon>Arthropoda</taxon>
        <taxon>Hexapoda</taxon>
        <taxon>Collembola</taxon>
        <taxon>Entomobryomorpha</taxon>
        <taxon>Entomobryoidea</taxon>
        <taxon>Orchesellidae</taxon>
        <taxon>Orchesellinae</taxon>
        <taxon>Orchesella</taxon>
    </lineage>
</organism>
<feature type="coiled-coil region" evidence="2">
    <location>
        <begin position="71"/>
        <end position="182"/>
    </location>
</feature>
<name>A0ABP1QD60_9HEXA</name>
<evidence type="ECO:0000256" key="2">
    <source>
        <dbReference type="SAM" id="Coils"/>
    </source>
</evidence>
<dbReference type="Proteomes" id="UP001642540">
    <property type="component" value="Unassembled WGS sequence"/>
</dbReference>
<feature type="domain" description="CCDC93 coiled-coil" evidence="4">
    <location>
        <begin position="57"/>
        <end position="355"/>
    </location>
</feature>
<keyword evidence="6" id="KW-1185">Reference proteome</keyword>
<reference evidence="5 6" key="1">
    <citation type="submission" date="2024-08" db="EMBL/GenBank/DDBJ databases">
        <authorList>
            <person name="Cucini C."/>
            <person name="Frati F."/>
        </authorList>
    </citation>
    <scope>NUCLEOTIDE SEQUENCE [LARGE SCALE GENOMIC DNA]</scope>
</reference>
<dbReference type="PANTHER" id="PTHR16441">
    <property type="entry name" value="FIDIPIDINE"/>
    <property type="match status" value="1"/>
</dbReference>
<feature type="compositionally biased region" description="Low complexity" evidence="3">
    <location>
        <begin position="51"/>
        <end position="66"/>
    </location>
</feature>
<gene>
    <name evidence="5" type="ORF">ODALV1_LOCUS10108</name>
</gene>
<evidence type="ECO:0000313" key="6">
    <source>
        <dbReference type="Proteomes" id="UP001642540"/>
    </source>
</evidence>
<proteinExistence type="predicted"/>
<evidence type="ECO:0000256" key="1">
    <source>
        <dbReference type="ARBA" id="ARBA00016765"/>
    </source>
</evidence>
<dbReference type="InterPro" id="IPR019159">
    <property type="entry name" value="CCDC93_CC"/>
</dbReference>
<feature type="compositionally biased region" description="Basic and acidic residues" evidence="3">
    <location>
        <begin position="24"/>
        <end position="36"/>
    </location>
</feature>
<evidence type="ECO:0000259" key="4">
    <source>
        <dbReference type="Pfam" id="PF09762"/>
    </source>
</evidence>
<comment type="caution">
    <text evidence="5">The sequence shown here is derived from an EMBL/GenBank/DDBJ whole genome shotgun (WGS) entry which is preliminary data.</text>
</comment>
<evidence type="ECO:0000313" key="5">
    <source>
        <dbReference type="EMBL" id="CAL8098985.1"/>
    </source>
</evidence>
<sequence>MADCSVAQKEKPRPKPKPRTKPASVEEKCVETKEECSNGTKSKPQEAVVDQSGSSSGPSQSQTTTSELELIDALIARNKELDESLSKCDDEILEKEKCLQEAQSQLEDLQTKSQALDDELKNLAASSSENNELAREIEKYLAIYERLKSDEKQFKASCNEELLRLQKELESLNTDSSEATKTDLDAQLERNKARLEAGRIELAGINRKVAAIKRQIEQVPNRMELREYRLRFSELYNQVSATHRSTKQFFSLYNSLEDTKRYLEKELSLLNSIVDSYQLASISASGREEFLRQLQSINEGMRESCSKVEKRYQVDKASVETLQAEMQRLLDVKVAYEKCLLELEAECRRNEKLLAECKALDA</sequence>
<feature type="region of interest" description="Disordered" evidence="3">
    <location>
        <begin position="1"/>
        <end position="67"/>
    </location>
</feature>